<feature type="domain" description="Aminotransferase class V" evidence="10">
    <location>
        <begin position="111"/>
        <end position="481"/>
    </location>
</feature>
<dbReference type="RefSeq" id="WP_265591472.1">
    <property type="nucleotide sequence ID" value="NZ_AP025285.1"/>
</dbReference>
<dbReference type="Proteomes" id="UP001431186">
    <property type="component" value="Chromosome"/>
</dbReference>
<evidence type="ECO:0000259" key="10">
    <source>
        <dbReference type="Pfam" id="PF00266"/>
    </source>
</evidence>
<keyword evidence="4 8" id="KW-0808">Transferase</keyword>
<evidence type="ECO:0000256" key="8">
    <source>
        <dbReference type="RuleBase" id="RU004506"/>
    </source>
</evidence>
<evidence type="ECO:0000313" key="12">
    <source>
        <dbReference type="Proteomes" id="UP001431186"/>
    </source>
</evidence>
<comment type="catalytic activity">
    <reaction evidence="6 8">
        <text>(sulfur carrier)-H + L-cysteine = (sulfur carrier)-SH + L-alanine</text>
        <dbReference type="Rhea" id="RHEA:43892"/>
        <dbReference type="Rhea" id="RHEA-COMP:14737"/>
        <dbReference type="Rhea" id="RHEA-COMP:14739"/>
        <dbReference type="ChEBI" id="CHEBI:29917"/>
        <dbReference type="ChEBI" id="CHEBI:35235"/>
        <dbReference type="ChEBI" id="CHEBI:57972"/>
        <dbReference type="ChEBI" id="CHEBI:64428"/>
        <dbReference type="EC" id="2.8.1.7"/>
    </reaction>
</comment>
<dbReference type="InterPro" id="IPR015424">
    <property type="entry name" value="PyrdxlP-dep_Trfase"/>
</dbReference>
<organism evidence="11 12">
    <name type="scientific">Leptogranulimonas caecicola</name>
    <dbReference type="NCBI Taxonomy" id="2894156"/>
    <lineage>
        <taxon>Bacteria</taxon>
        <taxon>Bacillati</taxon>
        <taxon>Actinomycetota</taxon>
        <taxon>Coriobacteriia</taxon>
        <taxon>Coriobacteriales</taxon>
        <taxon>Kribbibacteriaceae</taxon>
        <taxon>Leptogranulimonas</taxon>
    </lineage>
</organism>
<dbReference type="InterPro" id="IPR020578">
    <property type="entry name" value="Aminotrans_V_PyrdxlP_BS"/>
</dbReference>
<comment type="cofactor">
    <cofactor evidence="1 7">
        <name>pyridoxal 5'-phosphate</name>
        <dbReference type="ChEBI" id="CHEBI:597326"/>
    </cofactor>
</comment>
<dbReference type="EMBL" id="AP025285">
    <property type="protein sequence ID" value="BDC91488.1"/>
    <property type="molecule type" value="Genomic_DNA"/>
</dbReference>
<dbReference type="Pfam" id="PF00266">
    <property type="entry name" value="Aminotran_5"/>
    <property type="match status" value="1"/>
</dbReference>
<dbReference type="InterPro" id="IPR015421">
    <property type="entry name" value="PyrdxlP-dep_Trfase_major"/>
</dbReference>
<evidence type="ECO:0000256" key="1">
    <source>
        <dbReference type="ARBA" id="ARBA00001933"/>
    </source>
</evidence>
<protein>
    <recommendedName>
        <fullName evidence="3 8">Cysteine desulfurase</fullName>
        <ecNumber evidence="3 8">2.8.1.7</ecNumber>
    </recommendedName>
</protein>
<dbReference type="InterPro" id="IPR010970">
    <property type="entry name" value="Cys_dSase_SufS"/>
</dbReference>
<dbReference type="GO" id="GO:0030170">
    <property type="term" value="F:pyridoxal phosphate binding"/>
    <property type="evidence" value="ECO:0007669"/>
    <property type="project" value="UniProtKB-UniRule"/>
</dbReference>
<evidence type="ECO:0000256" key="9">
    <source>
        <dbReference type="SAM" id="MobiDB-lite"/>
    </source>
</evidence>
<feature type="compositionally biased region" description="Polar residues" evidence="9">
    <location>
        <begin position="38"/>
        <end position="47"/>
    </location>
</feature>
<evidence type="ECO:0000256" key="4">
    <source>
        <dbReference type="ARBA" id="ARBA00022679"/>
    </source>
</evidence>
<dbReference type="AlphaFoldDB" id="A0AAU9CLX0"/>
<dbReference type="NCBIfam" id="TIGR01979">
    <property type="entry name" value="sufS"/>
    <property type="match status" value="1"/>
</dbReference>
<feature type="region of interest" description="Disordered" evidence="9">
    <location>
        <begin position="1"/>
        <end position="49"/>
    </location>
</feature>
<dbReference type="CDD" id="cd06453">
    <property type="entry name" value="SufS_like"/>
    <property type="match status" value="1"/>
</dbReference>
<keyword evidence="12" id="KW-1185">Reference proteome</keyword>
<dbReference type="GO" id="GO:0006534">
    <property type="term" value="P:cysteine metabolic process"/>
    <property type="evidence" value="ECO:0007669"/>
    <property type="project" value="UniProtKB-UniRule"/>
</dbReference>
<name>A0AAU9CLX0_9ACTN</name>
<dbReference type="PROSITE" id="PS00595">
    <property type="entry name" value="AA_TRANSFER_CLASS_5"/>
    <property type="match status" value="1"/>
</dbReference>
<gene>
    <name evidence="11" type="primary">sufS</name>
    <name evidence="11" type="ORF">ATTO_13600</name>
</gene>
<dbReference type="GO" id="GO:0031071">
    <property type="term" value="F:cysteine desulfurase activity"/>
    <property type="evidence" value="ECO:0007669"/>
    <property type="project" value="UniProtKB-UniRule"/>
</dbReference>
<dbReference type="KEGG" id="lcal:ATTO_13600"/>
<accession>A0AAU9CLX0</accession>
<comment type="similarity">
    <text evidence="2 8">Belongs to the class-V pyridoxal-phosphate-dependent aminotransferase family. Csd subfamily.</text>
</comment>
<dbReference type="Gene3D" id="3.40.640.10">
    <property type="entry name" value="Type I PLP-dependent aspartate aminotransferase-like (Major domain)"/>
    <property type="match status" value="1"/>
</dbReference>
<proteinExistence type="inferred from homology"/>
<evidence type="ECO:0000256" key="2">
    <source>
        <dbReference type="ARBA" id="ARBA00010447"/>
    </source>
</evidence>
<dbReference type="InterPro" id="IPR015422">
    <property type="entry name" value="PyrdxlP-dep_Trfase_small"/>
</dbReference>
<comment type="function">
    <text evidence="8">Catalyzes the removal of elemental sulfur and selenium atoms from L-cysteine, L-cystine, L-selenocysteine, and L-selenocystine to produce L-alanine.</text>
</comment>
<evidence type="ECO:0000256" key="6">
    <source>
        <dbReference type="ARBA" id="ARBA00050776"/>
    </source>
</evidence>
<dbReference type="InterPro" id="IPR000192">
    <property type="entry name" value="Aminotrans_V_dom"/>
</dbReference>
<dbReference type="PANTHER" id="PTHR43586">
    <property type="entry name" value="CYSTEINE DESULFURASE"/>
    <property type="match status" value="1"/>
</dbReference>
<evidence type="ECO:0000256" key="5">
    <source>
        <dbReference type="ARBA" id="ARBA00022898"/>
    </source>
</evidence>
<dbReference type="SUPFAM" id="SSF53383">
    <property type="entry name" value="PLP-dependent transferases"/>
    <property type="match status" value="1"/>
</dbReference>
<evidence type="ECO:0000256" key="3">
    <source>
        <dbReference type="ARBA" id="ARBA00012239"/>
    </source>
</evidence>
<evidence type="ECO:0000313" key="11">
    <source>
        <dbReference type="EMBL" id="BDC91488.1"/>
    </source>
</evidence>
<reference evidence="11" key="1">
    <citation type="submission" date="2021-11" db="EMBL/GenBank/DDBJ databases">
        <title>Complete genome sequence of Atopobiaceae bacterium TOC12.</title>
        <authorList>
            <person name="Morinaga K."/>
            <person name="Kusada H."/>
            <person name="Tamaki H."/>
        </authorList>
    </citation>
    <scope>NUCLEOTIDE SEQUENCE</scope>
    <source>
        <strain evidence="11">TOC12</strain>
    </source>
</reference>
<keyword evidence="5 8" id="KW-0663">Pyridoxal phosphate</keyword>
<sequence>MTSDSSSIQAPATSSDAASNSTQVAPAAPSPAEPTSTQMGPRTQNAAPAQDALTYATACDSSVGSRGPGDLAETAQLTASPHLSAEEAANIQINPYKADFPLFAAKPGTFFLDSAATAQRPACVLEAQEKFYESTNANPLRGLYELSVEATEAIDAARAKVARFIGADDPREIIFTRNTTESLNLTARSLGDLLLRPGDEVVITVMEHHSNLIPWQQICRAAHAKLVYMYPDQEGHLSDQEIAEKIGPRARIVSVAHVSNVLGIENPVKKIAERAHEQGAVCIVDAAQSAPHMRIDVKELGCDVLAFSAHKVFGPMGIGVLWAKMDLLEAMPPFLTGGEMIDSVTETEAVWAPVPEKFEAGTQDAAGIHATGVALDYVDAVGMDAIQAREQALVTYLYNRLASLPYVTIYGPTNPVKRHGVVAFNLDGIHPHDVSSLLDTKHVCIRAGHHCAQPLLLRLGVDNTNRASVAFYNDKSDIDALVDGLDFVWGIFNGSR</sequence>
<feature type="compositionally biased region" description="Polar residues" evidence="9">
    <location>
        <begin position="1"/>
        <end position="24"/>
    </location>
</feature>
<dbReference type="PANTHER" id="PTHR43586:SF8">
    <property type="entry name" value="CYSTEINE DESULFURASE 1, CHLOROPLASTIC"/>
    <property type="match status" value="1"/>
</dbReference>
<dbReference type="EC" id="2.8.1.7" evidence="3 8"/>
<dbReference type="Gene3D" id="3.90.1150.10">
    <property type="entry name" value="Aspartate Aminotransferase, domain 1"/>
    <property type="match status" value="1"/>
</dbReference>
<evidence type="ECO:0000256" key="7">
    <source>
        <dbReference type="RuleBase" id="RU004504"/>
    </source>
</evidence>